<evidence type="ECO:0000313" key="1">
    <source>
        <dbReference type="EMBL" id="QDU61268.1"/>
    </source>
</evidence>
<dbReference type="KEGG" id="knv:Pan216_21220"/>
<sequence>MKAQEVFHQSDGAVTTRYYCDLIARGRIGQVAFGLFRAAKRSQRAKTYRKRSHAKSAYRGKAEAMRYLNVALEKIESINWGWKEDPETPRYDKILYVDLPQGQASFHSEERYSDREYYGWWDGSGKTTPRVMAFCDSIMARDAYGIDTKTLMPFGANVGVALDALPADYCRTIGTWDGLENWPLFRAYFARMEVNAQDLDGIV</sequence>
<gene>
    <name evidence="1" type="ORF">Pan216_21220</name>
</gene>
<dbReference type="Proteomes" id="UP000317093">
    <property type="component" value="Chromosome"/>
</dbReference>
<reference evidence="1 2" key="1">
    <citation type="submission" date="2019-02" db="EMBL/GenBank/DDBJ databases">
        <title>Deep-cultivation of Planctomycetes and their phenomic and genomic characterization uncovers novel biology.</title>
        <authorList>
            <person name="Wiegand S."/>
            <person name="Jogler M."/>
            <person name="Boedeker C."/>
            <person name="Pinto D."/>
            <person name="Vollmers J."/>
            <person name="Rivas-Marin E."/>
            <person name="Kohn T."/>
            <person name="Peeters S.H."/>
            <person name="Heuer A."/>
            <person name="Rast P."/>
            <person name="Oberbeckmann S."/>
            <person name="Bunk B."/>
            <person name="Jeske O."/>
            <person name="Meyerdierks A."/>
            <person name="Storesund J.E."/>
            <person name="Kallscheuer N."/>
            <person name="Luecker S."/>
            <person name="Lage O.M."/>
            <person name="Pohl T."/>
            <person name="Merkel B.J."/>
            <person name="Hornburger P."/>
            <person name="Mueller R.-W."/>
            <person name="Bruemmer F."/>
            <person name="Labrenz M."/>
            <person name="Spormann A.M."/>
            <person name="Op den Camp H."/>
            <person name="Overmann J."/>
            <person name="Amann R."/>
            <person name="Jetten M.S.M."/>
            <person name="Mascher T."/>
            <person name="Medema M.H."/>
            <person name="Devos D.P."/>
            <person name="Kaster A.-K."/>
            <person name="Ovreas L."/>
            <person name="Rohde M."/>
            <person name="Galperin M.Y."/>
            <person name="Jogler C."/>
        </authorList>
    </citation>
    <scope>NUCLEOTIDE SEQUENCE [LARGE SCALE GENOMIC DNA]</scope>
    <source>
        <strain evidence="1 2">Pan216</strain>
    </source>
</reference>
<keyword evidence="2" id="KW-1185">Reference proteome</keyword>
<accession>A0A518B2R5</accession>
<protein>
    <submittedName>
        <fullName evidence="1">Uncharacterized protein</fullName>
    </submittedName>
</protein>
<evidence type="ECO:0000313" key="2">
    <source>
        <dbReference type="Proteomes" id="UP000317093"/>
    </source>
</evidence>
<dbReference type="EMBL" id="CP036279">
    <property type="protein sequence ID" value="QDU61268.1"/>
    <property type="molecule type" value="Genomic_DNA"/>
</dbReference>
<name>A0A518B2R5_9BACT</name>
<dbReference type="AlphaFoldDB" id="A0A518B2R5"/>
<organism evidence="1 2">
    <name type="scientific">Kolteria novifilia</name>
    <dbReference type="NCBI Taxonomy" id="2527975"/>
    <lineage>
        <taxon>Bacteria</taxon>
        <taxon>Pseudomonadati</taxon>
        <taxon>Planctomycetota</taxon>
        <taxon>Planctomycetia</taxon>
        <taxon>Kolteriales</taxon>
        <taxon>Kolteriaceae</taxon>
        <taxon>Kolteria</taxon>
    </lineage>
</organism>
<proteinExistence type="predicted"/>